<dbReference type="SUPFAM" id="SSF52047">
    <property type="entry name" value="RNI-like"/>
    <property type="match status" value="1"/>
</dbReference>
<dbReference type="OMA" id="AAWPHAI"/>
<dbReference type="VEuPathDB" id="FungiDB:SDRG_16644"/>
<evidence type="ECO:0000313" key="1">
    <source>
        <dbReference type="EMBL" id="EQC25486.1"/>
    </source>
</evidence>
<dbReference type="RefSeq" id="XP_008621082.1">
    <property type="nucleotide sequence ID" value="XM_008622860.1"/>
</dbReference>
<dbReference type="InterPro" id="IPR032675">
    <property type="entry name" value="LRR_dom_sf"/>
</dbReference>
<protein>
    <submittedName>
        <fullName evidence="1">Uncharacterized protein</fullName>
    </submittedName>
</protein>
<accession>T0PTE4</accession>
<dbReference type="EMBL" id="JH767273">
    <property type="protein sequence ID" value="EQC25486.1"/>
    <property type="molecule type" value="Genomic_DNA"/>
</dbReference>
<dbReference type="Gene3D" id="3.80.10.10">
    <property type="entry name" value="Ribonuclease Inhibitor"/>
    <property type="match status" value="1"/>
</dbReference>
<dbReference type="AlphaFoldDB" id="T0PTE4"/>
<feature type="non-terminal residue" evidence="1">
    <location>
        <position position="1"/>
    </location>
</feature>
<dbReference type="GeneID" id="19957371"/>
<keyword evidence="2" id="KW-1185">Reference proteome</keyword>
<proteinExistence type="predicted"/>
<evidence type="ECO:0000313" key="2">
    <source>
        <dbReference type="Proteomes" id="UP000030762"/>
    </source>
</evidence>
<name>T0PTE4_SAPDV</name>
<organism evidence="1 2">
    <name type="scientific">Saprolegnia diclina (strain VS20)</name>
    <dbReference type="NCBI Taxonomy" id="1156394"/>
    <lineage>
        <taxon>Eukaryota</taxon>
        <taxon>Sar</taxon>
        <taxon>Stramenopiles</taxon>
        <taxon>Oomycota</taxon>
        <taxon>Saprolegniomycetes</taxon>
        <taxon>Saprolegniales</taxon>
        <taxon>Saprolegniaceae</taxon>
        <taxon>Saprolegnia</taxon>
    </lineage>
</organism>
<dbReference type="Proteomes" id="UP000030762">
    <property type="component" value="Unassembled WGS sequence"/>
</dbReference>
<dbReference type="InParanoid" id="T0PTE4"/>
<reference evidence="1 2" key="1">
    <citation type="submission" date="2012-04" db="EMBL/GenBank/DDBJ databases">
        <title>The Genome Sequence of Saprolegnia declina VS20.</title>
        <authorList>
            <consortium name="The Broad Institute Genome Sequencing Platform"/>
            <person name="Russ C."/>
            <person name="Nusbaum C."/>
            <person name="Tyler B."/>
            <person name="van West P."/>
            <person name="Dieguez-Uribeondo J."/>
            <person name="de Bruijn I."/>
            <person name="Tripathy S."/>
            <person name="Jiang R."/>
            <person name="Young S.K."/>
            <person name="Zeng Q."/>
            <person name="Gargeya S."/>
            <person name="Fitzgerald M."/>
            <person name="Haas B."/>
            <person name="Abouelleil A."/>
            <person name="Alvarado L."/>
            <person name="Arachchi H.M."/>
            <person name="Berlin A."/>
            <person name="Chapman S.B."/>
            <person name="Goldberg J."/>
            <person name="Griggs A."/>
            <person name="Gujja S."/>
            <person name="Hansen M."/>
            <person name="Howarth C."/>
            <person name="Imamovic A."/>
            <person name="Larimer J."/>
            <person name="McCowen C."/>
            <person name="Montmayeur A."/>
            <person name="Murphy C."/>
            <person name="Neiman D."/>
            <person name="Pearson M."/>
            <person name="Priest M."/>
            <person name="Roberts A."/>
            <person name="Saif S."/>
            <person name="Shea T."/>
            <person name="Sisk P."/>
            <person name="Sykes S."/>
            <person name="Wortman J."/>
            <person name="Nusbaum C."/>
            <person name="Birren B."/>
        </authorList>
    </citation>
    <scope>NUCLEOTIDE SEQUENCE [LARGE SCALE GENOMIC DNA]</scope>
    <source>
        <strain evidence="1 2">VS20</strain>
    </source>
</reference>
<dbReference type="OrthoDB" id="6479713at2759"/>
<sequence>MRARDGLTPALALDHVILLIVKRLFFPRDVVAFLSALPSLDAPLAALLGLLTSSSPFKKHWPMPTFEKVGPQHMHLAVAALPAITCLQIRSLWTLKRALGGRYATVGAFAAAWPHAIVSIKENVDRGNLALFRSLFQHCSQLGDVSIDATLLAEVLPSLPSSICHISIYHDNADDDNNGVAWRLAVPLQEWLSTGRKKKRVTIRCALAPDDAAAVANVLATASSLTGLDMQSSELVDALVTSDLSLPHLTRFTISHSSVNMAMQLITRLDLATLTRLDVQTMVDDLGVVLPLLSTMPRLQELRLSYGRLRKTPLALANATPLLRELTLHGVVVASDDALNELFQWTCGLQQLRSVSCDGMRFHEGNLPILQSALNHWINVSGVTDVCLSDCKLGREGVTMVAAVLQASPRSSTLERLDLRSNVVDLCSVRALVSGVAHLLDTTVLLGRLAETHDTSVIESACGVHVVHQHGSGYTLYSPRS</sequence>
<gene>
    <name evidence="1" type="ORF">SDRG_16644</name>
</gene>